<feature type="domain" description="Methionyl/Leucyl tRNA synthetase" evidence="13">
    <location>
        <begin position="4"/>
        <end position="437"/>
    </location>
</feature>
<evidence type="ECO:0000259" key="13">
    <source>
        <dbReference type="Pfam" id="PF09334"/>
    </source>
</evidence>
<evidence type="ECO:0000259" key="14">
    <source>
        <dbReference type="Pfam" id="PF19303"/>
    </source>
</evidence>
<evidence type="ECO:0000256" key="1">
    <source>
        <dbReference type="ARBA" id="ARBA00003314"/>
    </source>
</evidence>
<dbReference type="InterPro" id="IPR041872">
    <property type="entry name" value="Anticodon_Met"/>
</dbReference>
<feature type="binding site" evidence="12">
    <location>
        <position position="143"/>
    </location>
    <ligand>
        <name>Zn(2+)</name>
        <dbReference type="ChEBI" id="CHEBI:29105"/>
    </ligand>
</feature>
<dbReference type="RefSeq" id="WP_111455585.1">
    <property type="nucleotide sequence ID" value="NZ_QFYP01000001.1"/>
</dbReference>
<feature type="binding site" evidence="12">
    <location>
        <position position="156"/>
    </location>
    <ligand>
        <name>Zn(2+)</name>
        <dbReference type="ChEBI" id="CHEBI:29105"/>
    </ligand>
</feature>
<protein>
    <recommendedName>
        <fullName evidence="12">Methionine--tRNA ligase</fullName>
        <ecNumber evidence="12">6.1.1.10</ecNumber>
    </recommendedName>
    <alternativeName>
        <fullName evidence="12">Methionyl-tRNA synthetase</fullName>
        <shortName evidence="12">MetRS</shortName>
    </alternativeName>
</protein>
<dbReference type="Gene3D" id="1.10.730.10">
    <property type="entry name" value="Isoleucyl-tRNA Synthetase, Domain 1"/>
    <property type="match status" value="1"/>
</dbReference>
<dbReference type="EC" id="6.1.1.10" evidence="12"/>
<dbReference type="GO" id="GO:0005829">
    <property type="term" value="C:cytosol"/>
    <property type="evidence" value="ECO:0007669"/>
    <property type="project" value="TreeGrafter"/>
</dbReference>
<dbReference type="OrthoDB" id="9810191at2"/>
<keyword evidence="16" id="KW-1185">Reference proteome</keyword>
<sequence>MSRILITSALPYINGIKHLGTLAGSMLPADVYARFQRSRGRETLYICATDEHGTPTELAAAAAGQDPATFCAEQHAVQHDLGRRFGLSWDHFGRSSSPQNHRLTQRFAQTLWEAGFIEERITQQVYSNADKRFLPDRYVIGTCPHCGYDAARGDQCENCTRVLDPADLLHPRSAISGSTDIEIRGSKHLFLRQSLFSGKLRSWIESKRHAWPLLVTSIALKWLDEGLQDRGITRDLEWGVPVNAFEWGPNPQGQTPDIEGLAGKVFYVWFDAPIEYIAATWEWADARAAEAEQGPAKDEDWERWWRQPAAADVTYVEFMGKDNVPFHTVGFPCTLIGINERLQADGTWATVENAPWKLVDQLKGFNWLDYYGGKFSTSQQRGVFMDHALELLPADYWRWWITANTPETSDATFTWEQFQAQVNADLADVLGNFVNRILKFTENRFDGVVPAGGEPGPLEAKLEDEVLAKLRELSGHMEDREFRKSATALRQLWVLGNQYLTEAAPWTAVKTDRERAAVSVRYGLNLVALFAKVSEPFIPFAAETIALAVGESFPGRWPSLDGEGVLDILEPGRTVKAPEVLFRKVEEAQVAEWVARFGGAETAVEPA</sequence>
<dbReference type="Proteomes" id="UP000249842">
    <property type="component" value="Unassembled WGS sequence"/>
</dbReference>
<evidence type="ECO:0000256" key="9">
    <source>
        <dbReference type="ARBA" id="ARBA00022917"/>
    </source>
</evidence>
<evidence type="ECO:0000256" key="7">
    <source>
        <dbReference type="ARBA" id="ARBA00022833"/>
    </source>
</evidence>
<dbReference type="HAMAP" id="MF_00098">
    <property type="entry name" value="Met_tRNA_synth_type1"/>
    <property type="match status" value="1"/>
</dbReference>
<dbReference type="InterPro" id="IPR014729">
    <property type="entry name" value="Rossmann-like_a/b/a_fold"/>
</dbReference>
<dbReference type="PRINTS" id="PR01041">
    <property type="entry name" value="TRNASYNTHMET"/>
</dbReference>
<feature type="binding site" evidence="12">
    <location>
        <position position="159"/>
    </location>
    <ligand>
        <name>Zn(2+)</name>
        <dbReference type="ChEBI" id="CHEBI:29105"/>
    </ligand>
</feature>
<dbReference type="PANTHER" id="PTHR45765">
    <property type="entry name" value="METHIONINE--TRNA LIGASE"/>
    <property type="match status" value="1"/>
</dbReference>
<dbReference type="PANTHER" id="PTHR45765:SF1">
    <property type="entry name" value="METHIONINE--TRNA LIGASE, CYTOPLASMIC"/>
    <property type="match status" value="1"/>
</dbReference>
<dbReference type="InterPro" id="IPR015413">
    <property type="entry name" value="Methionyl/Leucyl_tRNA_Synth"/>
</dbReference>
<gene>
    <name evidence="12" type="primary">metG</name>
    <name evidence="15" type="ORF">DJ021_00040</name>
</gene>
<dbReference type="Pfam" id="PF09334">
    <property type="entry name" value="tRNA-synt_1g"/>
    <property type="match status" value="1"/>
</dbReference>
<keyword evidence="10 12" id="KW-0030">Aminoacyl-tRNA synthetase</keyword>
<accession>A0A328AT89</accession>
<dbReference type="Gene3D" id="2.20.28.20">
    <property type="entry name" value="Methionyl-tRNA synthetase, Zn-domain"/>
    <property type="match status" value="1"/>
</dbReference>
<dbReference type="SUPFAM" id="SSF47323">
    <property type="entry name" value="Anticodon-binding domain of a subclass of class I aminoacyl-tRNA synthetases"/>
    <property type="match status" value="1"/>
</dbReference>
<dbReference type="GO" id="GO:0006431">
    <property type="term" value="P:methionyl-tRNA aminoacylation"/>
    <property type="evidence" value="ECO:0007669"/>
    <property type="project" value="UniProtKB-UniRule"/>
</dbReference>
<dbReference type="InterPro" id="IPR009080">
    <property type="entry name" value="tRNAsynth_Ia_anticodon-bd"/>
</dbReference>
<evidence type="ECO:0000256" key="12">
    <source>
        <dbReference type="HAMAP-Rule" id="MF_00098"/>
    </source>
</evidence>
<comment type="subunit">
    <text evidence="12">Monomer.</text>
</comment>
<evidence type="ECO:0000313" key="16">
    <source>
        <dbReference type="Proteomes" id="UP000249842"/>
    </source>
</evidence>
<evidence type="ECO:0000256" key="11">
    <source>
        <dbReference type="ARBA" id="ARBA00047364"/>
    </source>
</evidence>
<evidence type="ECO:0000256" key="2">
    <source>
        <dbReference type="ARBA" id="ARBA00004496"/>
    </source>
</evidence>
<feature type="short sequence motif" description="'KMSKS' region" evidence="12">
    <location>
        <begin position="374"/>
        <end position="378"/>
    </location>
</feature>
<feature type="binding site" evidence="12">
    <location>
        <position position="146"/>
    </location>
    <ligand>
        <name>Zn(2+)</name>
        <dbReference type="ChEBI" id="CHEBI:29105"/>
    </ligand>
</feature>
<dbReference type="SUPFAM" id="SSF57770">
    <property type="entry name" value="Methionyl-tRNA synthetase (MetRS), Zn-domain"/>
    <property type="match status" value="1"/>
</dbReference>
<dbReference type="FunFam" id="2.20.28.20:FF:000001">
    <property type="entry name" value="Methionine--tRNA ligase"/>
    <property type="match status" value="1"/>
</dbReference>
<dbReference type="Pfam" id="PF19303">
    <property type="entry name" value="Anticodon_3"/>
    <property type="match status" value="1"/>
</dbReference>
<dbReference type="GO" id="GO:0005524">
    <property type="term" value="F:ATP binding"/>
    <property type="evidence" value="ECO:0007669"/>
    <property type="project" value="UniProtKB-UniRule"/>
</dbReference>
<dbReference type="GO" id="GO:0017101">
    <property type="term" value="C:aminoacyl-tRNA synthetase multienzyme complex"/>
    <property type="evidence" value="ECO:0007669"/>
    <property type="project" value="TreeGrafter"/>
</dbReference>
<evidence type="ECO:0000256" key="8">
    <source>
        <dbReference type="ARBA" id="ARBA00022840"/>
    </source>
</evidence>
<keyword evidence="8 12" id="KW-0067">ATP-binding</keyword>
<comment type="caution">
    <text evidence="15">The sequence shown here is derived from an EMBL/GenBank/DDBJ whole genome shotgun (WGS) entry which is preliminary data.</text>
</comment>
<keyword evidence="9 12" id="KW-0648">Protein biosynthesis</keyword>
<dbReference type="InterPro" id="IPR033911">
    <property type="entry name" value="MetRS_core"/>
</dbReference>
<evidence type="ECO:0000256" key="3">
    <source>
        <dbReference type="ARBA" id="ARBA00008258"/>
    </source>
</evidence>
<evidence type="ECO:0000256" key="5">
    <source>
        <dbReference type="ARBA" id="ARBA00022598"/>
    </source>
</evidence>
<dbReference type="NCBIfam" id="TIGR00398">
    <property type="entry name" value="metG"/>
    <property type="match status" value="1"/>
</dbReference>
<dbReference type="CDD" id="cd07957">
    <property type="entry name" value="Anticodon_Ia_Met"/>
    <property type="match status" value="1"/>
</dbReference>
<dbReference type="InterPro" id="IPR023458">
    <property type="entry name" value="Met-tRNA_ligase_1"/>
</dbReference>
<evidence type="ECO:0000256" key="10">
    <source>
        <dbReference type="ARBA" id="ARBA00023146"/>
    </source>
</evidence>
<evidence type="ECO:0000256" key="6">
    <source>
        <dbReference type="ARBA" id="ARBA00022741"/>
    </source>
</evidence>
<comment type="cofactor">
    <cofactor evidence="12">
        <name>Zn(2+)</name>
        <dbReference type="ChEBI" id="CHEBI:29105"/>
    </cofactor>
    <text evidence="12">Binds 1 zinc ion per subunit.</text>
</comment>
<feature type="short sequence motif" description="'HIGH' region" evidence="12">
    <location>
        <begin position="11"/>
        <end position="21"/>
    </location>
</feature>
<dbReference type="InterPro" id="IPR029038">
    <property type="entry name" value="MetRS_Zn"/>
</dbReference>
<dbReference type="Gene3D" id="3.40.50.620">
    <property type="entry name" value="HUPs"/>
    <property type="match status" value="1"/>
</dbReference>
<feature type="domain" description="Methionyl-tRNA synthetase anticodon-binding" evidence="14">
    <location>
        <begin position="449"/>
        <end position="601"/>
    </location>
</feature>
<keyword evidence="7 12" id="KW-0862">Zinc</keyword>
<keyword evidence="6 12" id="KW-0547">Nucleotide-binding</keyword>
<keyword evidence="4 12" id="KW-0963">Cytoplasm</keyword>
<organism evidence="15 16">
    <name type="scientific">Phenylobacterium hankyongense</name>
    <dbReference type="NCBI Taxonomy" id="1813876"/>
    <lineage>
        <taxon>Bacteria</taxon>
        <taxon>Pseudomonadati</taxon>
        <taxon>Pseudomonadota</taxon>
        <taxon>Alphaproteobacteria</taxon>
        <taxon>Caulobacterales</taxon>
        <taxon>Caulobacteraceae</taxon>
        <taxon>Phenylobacterium</taxon>
    </lineage>
</organism>
<evidence type="ECO:0000313" key="15">
    <source>
        <dbReference type="EMBL" id="RAK58313.1"/>
    </source>
</evidence>
<evidence type="ECO:0000256" key="4">
    <source>
        <dbReference type="ARBA" id="ARBA00022490"/>
    </source>
</evidence>
<dbReference type="SUPFAM" id="SSF52374">
    <property type="entry name" value="Nucleotidylyl transferase"/>
    <property type="match status" value="1"/>
</dbReference>
<comment type="subcellular location">
    <subcellularLocation>
        <location evidence="2 12">Cytoplasm</location>
    </subcellularLocation>
</comment>
<reference evidence="16" key="1">
    <citation type="submission" date="2018-05" db="EMBL/GenBank/DDBJ databases">
        <authorList>
            <person name="Li X."/>
        </authorList>
    </citation>
    <scope>NUCLEOTIDE SEQUENCE [LARGE SCALE GENOMIC DNA]</scope>
    <source>
        <strain evidence="16">HKS-05</strain>
    </source>
</reference>
<dbReference type="AlphaFoldDB" id="A0A328AT89"/>
<dbReference type="GO" id="GO:0004825">
    <property type="term" value="F:methionine-tRNA ligase activity"/>
    <property type="evidence" value="ECO:0007669"/>
    <property type="project" value="UniProtKB-UniRule"/>
</dbReference>
<proteinExistence type="inferred from homology"/>
<comment type="similarity">
    <text evidence="3 12">Belongs to the class-I aminoacyl-tRNA synthetase family. MetG type 1 subfamily.</text>
</comment>
<comment type="function">
    <text evidence="1 12">Is required not only for elongation of protein synthesis but also for the initiation of all mRNA translation through initiator tRNA(fMet) aminoacylation.</text>
</comment>
<keyword evidence="5 12" id="KW-0436">Ligase</keyword>
<comment type="catalytic activity">
    <reaction evidence="11 12">
        <text>tRNA(Met) + L-methionine + ATP = L-methionyl-tRNA(Met) + AMP + diphosphate</text>
        <dbReference type="Rhea" id="RHEA:13481"/>
        <dbReference type="Rhea" id="RHEA-COMP:9667"/>
        <dbReference type="Rhea" id="RHEA-COMP:9698"/>
        <dbReference type="ChEBI" id="CHEBI:30616"/>
        <dbReference type="ChEBI" id="CHEBI:33019"/>
        <dbReference type="ChEBI" id="CHEBI:57844"/>
        <dbReference type="ChEBI" id="CHEBI:78442"/>
        <dbReference type="ChEBI" id="CHEBI:78530"/>
        <dbReference type="ChEBI" id="CHEBI:456215"/>
        <dbReference type="EC" id="6.1.1.10"/>
    </reaction>
</comment>
<dbReference type="EMBL" id="QFYP01000001">
    <property type="protein sequence ID" value="RAK58313.1"/>
    <property type="molecule type" value="Genomic_DNA"/>
</dbReference>
<name>A0A328AT89_9CAUL</name>
<feature type="binding site" evidence="12">
    <location>
        <position position="377"/>
    </location>
    <ligand>
        <name>ATP</name>
        <dbReference type="ChEBI" id="CHEBI:30616"/>
    </ligand>
</feature>
<keyword evidence="12" id="KW-0479">Metal-binding</keyword>
<dbReference type="InterPro" id="IPR014758">
    <property type="entry name" value="Met-tRNA_synth"/>
</dbReference>
<dbReference type="GO" id="GO:0046872">
    <property type="term" value="F:metal ion binding"/>
    <property type="evidence" value="ECO:0007669"/>
    <property type="project" value="UniProtKB-KW"/>
</dbReference>